<keyword evidence="3" id="KW-1185">Reference proteome</keyword>
<name>A0ABQ5K5R8_9EUKA</name>
<dbReference type="PANTHER" id="PTHR21439:SF0">
    <property type="entry name" value="PROTEIN OSCP1"/>
    <property type="match status" value="1"/>
</dbReference>
<reference evidence="2" key="1">
    <citation type="submission" date="2022-03" db="EMBL/GenBank/DDBJ databases">
        <title>Draft genome sequence of Aduncisulcus paluster, a free-living microaerophilic Fornicata.</title>
        <authorList>
            <person name="Yuyama I."/>
            <person name="Kume K."/>
            <person name="Tamura T."/>
            <person name="Inagaki Y."/>
            <person name="Hashimoto T."/>
        </authorList>
    </citation>
    <scope>NUCLEOTIDE SEQUENCE</scope>
    <source>
        <strain evidence="2">NY0171</strain>
    </source>
</reference>
<evidence type="ECO:0000256" key="1">
    <source>
        <dbReference type="SAM" id="MobiDB-lite"/>
    </source>
</evidence>
<dbReference type="InterPro" id="IPR019332">
    <property type="entry name" value="OSCP1"/>
</dbReference>
<dbReference type="Pfam" id="PF10188">
    <property type="entry name" value="Oscp1"/>
    <property type="match status" value="1"/>
</dbReference>
<organism evidence="2 3">
    <name type="scientific">Aduncisulcus paluster</name>
    <dbReference type="NCBI Taxonomy" id="2918883"/>
    <lineage>
        <taxon>Eukaryota</taxon>
        <taxon>Metamonada</taxon>
        <taxon>Carpediemonas-like organisms</taxon>
        <taxon>Aduncisulcus</taxon>
    </lineage>
</organism>
<dbReference type="EMBL" id="BQXS01012631">
    <property type="protein sequence ID" value="GKT26025.1"/>
    <property type="molecule type" value="Genomic_DNA"/>
</dbReference>
<dbReference type="Proteomes" id="UP001057375">
    <property type="component" value="Unassembled WGS sequence"/>
</dbReference>
<feature type="compositionally biased region" description="Basic and acidic residues" evidence="1">
    <location>
        <begin position="387"/>
        <end position="423"/>
    </location>
</feature>
<proteinExistence type="predicted"/>
<feature type="region of interest" description="Disordered" evidence="1">
    <location>
        <begin position="292"/>
        <end position="322"/>
    </location>
</feature>
<feature type="compositionally biased region" description="Basic and acidic residues" evidence="1">
    <location>
        <begin position="351"/>
        <end position="373"/>
    </location>
</feature>
<comment type="caution">
    <text evidence="2">The sequence shown here is derived from an EMBL/GenBank/DDBJ whole genome shotgun (WGS) entry which is preliminary data.</text>
</comment>
<gene>
    <name evidence="2" type="ORF">ADUPG1_013215</name>
</gene>
<sequence length="445" mass="50355">MIVLTDEFVDDLLSSKNHYTLSHASSLFKSVIRESEVKLNDNSFKNLFYLASQTLKYQLLAIAHPMALESILFGHLERIRRFCVPATDILVLSLIERLQKLYPIPIHLVEQCFSVVLFEFQSKRVKVSILQDTKRQGKSGYYMSPYSIHISEKELGMRQRPGIIAKSGEIISEAGEISTKFYSSNENYAFSHPYTRIHAIMATMEQSSAGASPAEHGAVISPLYSTKISHPTQPGGMIEKSMSGLPLVSHKELSTDMFCKGSLRFEPPSALDESVCSCVVVCDAYLMLRAGEESEPPKTSDESKEVSFAKGMGTTTEDDSSKSKELLFEFGQQYKVDKTIKKKKVTPKLGMKVEPKRNLTKDEQEIKDKMRMEEESDEGIDFSFSDKPSDRVQKEDTEKKELDDDSYKTERKKAEVEHSKDSLFDVDVGIDEQQEEEEEDLLDLL</sequence>
<feature type="compositionally biased region" description="Basic and acidic residues" evidence="1">
    <location>
        <begin position="292"/>
        <end position="307"/>
    </location>
</feature>
<feature type="region of interest" description="Disordered" evidence="1">
    <location>
        <begin position="351"/>
        <end position="445"/>
    </location>
</feature>
<evidence type="ECO:0000313" key="2">
    <source>
        <dbReference type="EMBL" id="GKT26025.1"/>
    </source>
</evidence>
<feature type="compositionally biased region" description="Acidic residues" evidence="1">
    <location>
        <begin position="428"/>
        <end position="445"/>
    </location>
</feature>
<evidence type="ECO:0000313" key="3">
    <source>
        <dbReference type="Proteomes" id="UP001057375"/>
    </source>
</evidence>
<accession>A0ABQ5K5R8</accession>
<protein>
    <submittedName>
        <fullName evidence="2">Organic solute carrier protein 1 like protein</fullName>
    </submittedName>
</protein>
<dbReference type="PANTHER" id="PTHR21439">
    <property type="entry name" value="OXIDORED-NITRO DOMAIN-CONTAINING PROTEIN"/>
    <property type="match status" value="1"/>
</dbReference>